<evidence type="ECO:0000313" key="3">
    <source>
        <dbReference type="Proteomes" id="UP000187429"/>
    </source>
</evidence>
<keyword evidence="1" id="KW-1133">Transmembrane helix</keyword>
<name>A0A1R1XFN9_9FUNG</name>
<keyword evidence="1" id="KW-0812">Transmembrane</keyword>
<gene>
    <name evidence="2" type="ORF">AYI69_g9003</name>
</gene>
<protein>
    <submittedName>
        <fullName evidence="2">Uncharacterized protein</fullName>
    </submittedName>
</protein>
<keyword evidence="3" id="KW-1185">Reference proteome</keyword>
<sequence>MMRYTGRIRVDEQALEGKGVNGLVYMIIGQSDFLSVILVIGPFPARRHLRICNYWPPQHCNTALSDYLLGLQVKNRVFPHT</sequence>
<accession>A0A1R1XFN9</accession>
<evidence type="ECO:0000313" key="2">
    <source>
        <dbReference type="EMBL" id="OMJ13441.1"/>
    </source>
</evidence>
<evidence type="ECO:0000256" key="1">
    <source>
        <dbReference type="SAM" id="Phobius"/>
    </source>
</evidence>
<dbReference type="Proteomes" id="UP000187429">
    <property type="component" value="Unassembled WGS sequence"/>
</dbReference>
<reference evidence="3" key="1">
    <citation type="submission" date="2017-01" db="EMBL/GenBank/DDBJ databases">
        <authorList>
            <person name="Wang Y."/>
            <person name="White M."/>
            <person name="Kvist S."/>
            <person name="Moncalvo J.-M."/>
        </authorList>
    </citation>
    <scope>NUCLEOTIDE SEQUENCE [LARGE SCALE GENOMIC DNA]</scope>
    <source>
        <strain evidence="3">ID-206-W2</strain>
    </source>
</reference>
<proteinExistence type="predicted"/>
<feature type="transmembrane region" description="Helical" evidence="1">
    <location>
        <begin position="20"/>
        <end position="40"/>
    </location>
</feature>
<keyword evidence="1" id="KW-0472">Membrane</keyword>
<dbReference type="EMBL" id="LSSM01005075">
    <property type="protein sequence ID" value="OMJ13441.1"/>
    <property type="molecule type" value="Genomic_DNA"/>
</dbReference>
<organism evidence="2 3">
    <name type="scientific">Smittium culicis</name>
    <dbReference type="NCBI Taxonomy" id="133412"/>
    <lineage>
        <taxon>Eukaryota</taxon>
        <taxon>Fungi</taxon>
        <taxon>Fungi incertae sedis</taxon>
        <taxon>Zoopagomycota</taxon>
        <taxon>Kickxellomycotina</taxon>
        <taxon>Harpellomycetes</taxon>
        <taxon>Harpellales</taxon>
        <taxon>Legeriomycetaceae</taxon>
        <taxon>Smittium</taxon>
    </lineage>
</organism>
<comment type="caution">
    <text evidence="2">The sequence shown here is derived from an EMBL/GenBank/DDBJ whole genome shotgun (WGS) entry which is preliminary data.</text>
</comment>
<dbReference type="AlphaFoldDB" id="A0A1R1XFN9"/>